<evidence type="ECO:0000259" key="3">
    <source>
        <dbReference type="PROSITE" id="PS51898"/>
    </source>
</evidence>
<evidence type="ECO:0000313" key="5">
    <source>
        <dbReference type="Proteomes" id="UP001355206"/>
    </source>
</evidence>
<name>A0ABU7TNT8_9HYPH</name>
<dbReference type="CDD" id="cd00796">
    <property type="entry name" value="INT_Rci_Hp1_C"/>
    <property type="match status" value="1"/>
</dbReference>
<evidence type="ECO:0000313" key="4">
    <source>
        <dbReference type="EMBL" id="MEE7491149.1"/>
    </source>
</evidence>
<keyword evidence="2" id="KW-0233">DNA recombination</keyword>
<sequence>MPRPAKGARLYYKAADDRWVIRDTGGIERGTGCSYGEREAAERALQAYLSEKHTPDFGRGDPATVEIADVLKLYADEHAAGTKRPDVAWSALPHLITFFDGKKVAHATPNLCRAYAKWRTSQPQARFKFGPGYRYATEAEVPRVGDQTARRELGVLSAAFGYAHSEHKLLYPVPVTMPDRAPARDRWLSRSQAAALLLAALGFRPTGRHDAKGKEIWRRPREKVRPGEERGRALFVQRHVARFILAGLYTGTRHEAILRLKWIESTDGGFVDLRSGIIYRRGTAEGESSKRRTPIPMSKRLAAHMRRWRKNGAYVIEFEGKPILRLRRAWTTARKGAALGEEITPHVLRHTFATWAVMAGVPFGKVARALGTTEQVVEQVYGHHLPEHLRGVVETVSRGGRT</sequence>
<keyword evidence="5" id="KW-1185">Reference proteome</keyword>
<proteinExistence type="predicted"/>
<feature type="domain" description="Tyr recombinase" evidence="3">
    <location>
        <begin position="183"/>
        <end position="394"/>
    </location>
</feature>
<dbReference type="PANTHER" id="PTHR30349">
    <property type="entry name" value="PHAGE INTEGRASE-RELATED"/>
    <property type="match status" value="1"/>
</dbReference>
<keyword evidence="1" id="KW-0229">DNA integration</keyword>
<dbReference type="PANTHER" id="PTHR30349:SF88">
    <property type="entry name" value="BLL1584 PROTEIN"/>
    <property type="match status" value="1"/>
</dbReference>
<comment type="caution">
    <text evidence="4">The sequence shown here is derived from an EMBL/GenBank/DDBJ whole genome shotgun (WGS) entry which is preliminary data.</text>
</comment>
<reference evidence="4 5" key="1">
    <citation type="journal article" date="2012" name="Genet. Mol. Biol.">
        <title>Analysis of 16S rRNA and mxaF genes revealing insights into Methylobacterium niche-specific plant association.</title>
        <authorList>
            <person name="Dourado M.N."/>
            <person name="Andreote F.D."/>
            <person name="Dini-Andreote F."/>
            <person name="Conti R."/>
            <person name="Araujo J.M."/>
            <person name="Araujo W.L."/>
        </authorList>
    </citation>
    <scope>NUCLEOTIDE SEQUENCE [LARGE SCALE GENOMIC DNA]</scope>
    <source>
        <strain evidence="4 5">TC3-10</strain>
    </source>
</reference>
<gene>
    <name evidence="4" type="ORF">MOTC310_12010</name>
</gene>
<dbReference type="SUPFAM" id="SSF56349">
    <property type="entry name" value="DNA breaking-rejoining enzymes"/>
    <property type="match status" value="1"/>
</dbReference>
<dbReference type="PROSITE" id="PS51898">
    <property type="entry name" value="TYR_RECOMBINASE"/>
    <property type="match status" value="1"/>
</dbReference>
<accession>A0ABU7TNT8</accession>
<dbReference type="Gene3D" id="1.10.443.10">
    <property type="entry name" value="Intergrase catalytic core"/>
    <property type="match status" value="1"/>
</dbReference>
<dbReference type="InterPro" id="IPR050090">
    <property type="entry name" value="Tyrosine_recombinase_XerCD"/>
</dbReference>
<evidence type="ECO:0000256" key="2">
    <source>
        <dbReference type="ARBA" id="ARBA00023172"/>
    </source>
</evidence>
<dbReference type="InterPro" id="IPR011010">
    <property type="entry name" value="DNA_brk_join_enz"/>
</dbReference>
<dbReference type="InterPro" id="IPR002104">
    <property type="entry name" value="Integrase_catalytic"/>
</dbReference>
<dbReference type="Proteomes" id="UP001355206">
    <property type="component" value="Unassembled WGS sequence"/>
</dbReference>
<organism evidence="4 5">
    <name type="scientific">Methylobacterium oryzae</name>
    <dbReference type="NCBI Taxonomy" id="334852"/>
    <lineage>
        <taxon>Bacteria</taxon>
        <taxon>Pseudomonadati</taxon>
        <taxon>Pseudomonadota</taxon>
        <taxon>Alphaproteobacteria</taxon>
        <taxon>Hyphomicrobiales</taxon>
        <taxon>Methylobacteriaceae</taxon>
        <taxon>Methylobacterium</taxon>
    </lineage>
</organism>
<dbReference type="Pfam" id="PF00589">
    <property type="entry name" value="Phage_integrase"/>
    <property type="match status" value="1"/>
</dbReference>
<evidence type="ECO:0000256" key="1">
    <source>
        <dbReference type="ARBA" id="ARBA00022908"/>
    </source>
</evidence>
<dbReference type="RefSeq" id="WP_331301936.1">
    <property type="nucleotide sequence ID" value="NZ_MLCA01000006.1"/>
</dbReference>
<dbReference type="InterPro" id="IPR013762">
    <property type="entry name" value="Integrase-like_cat_sf"/>
</dbReference>
<protein>
    <submittedName>
        <fullName evidence="4">Integrase</fullName>
    </submittedName>
</protein>
<dbReference type="EMBL" id="MLCA01000006">
    <property type="protein sequence ID" value="MEE7491149.1"/>
    <property type="molecule type" value="Genomic_DNA"/>
</dbReference>